<dbReference type="GO" id="GO:0003677">
    <property type="term" value="F:DNA binding"/>
    <property type="evidence" value="ECO:0007669"/>
    <property type="project" value="InterPro"/>
</dbReference>
<dbReference type="KEGG" id="gmw:113510243"/>
<dbReference type="PROSITE" id="PS51029">
    <property type="entry name" value="MADF"/>
    <property type="match status" value="1"/>
</dbReference>
<dbReference type="GO" id="GO:0005634">
    <property type="term" value="C:nucleus"/>
    <property type="evidence" value="ECO:0007669"/>
    <property type="project" value="UniProtKB-SubCell"/>
</dbReference>
<dbReference type="FunCoup" id="A0A6J1W923">
    <property type="interactions" value="149"/>
</dbReference>
<accession>A0A6J1W923</accession>
<keyword evidence="5" id="KW-1185">Reference proteome</keyword>
<dbReference type="PROSITE" id="PS51031">
    <property type="entry name" value="BESS"/>
    <property type="match status" value="1"/>
</dbReference>
<feature type="domain" description="MADF" evidence="3">
    <location>
        <begin position="10"/>
        <end position="103"/>
    </location>
</feature>
<feature type="domain" description="BESS" evidence="4">
    <location>
        <begin position="192"/>
        <end position="231"/>
    </location>
</feature>
<sequence>MSSYSLDVEMFISEVKKYPEIWDLHNEDYRFKNKKQRAWAEIARVFITDFDDMPEIDKIDVYRKLHGKWRNIRDSFVRHVKKKDGKRGYLYAAQLSFLNDIYKPSDCSDEDLDNNESWQSDADDSHGFKKISLKRRLNLLTDSNIWPSDGEDGPPSTIENLKRKRSSKNKKQDIEYVDTPYIDASASTYQIEDEDRSFFESLLPVVRRFDVDQKLEFRSEILGLIKNIRSNNIRKFQLDPTTGDFND</sequence>
<dbReference type="PANTHER" id="PTHR12243:SF69">
    <property type="entry name" value="SI:CH73-59F11.3"/>
    <property type="match status" value="1"/>
</dbReference>
<organism evidence="5 6">
    <name type="scientific">Galleria mellonella</name>
    <name type="common">Greater wax moth</name>
    <dbReference type="NCBI Taxonomy" id="7137"/>
    <lineage>
        <taxon>Eukaryota</taxon>
        <taxon>Metazoa</taxon>
        <taxon>Ecdysozoa</taxon>
        <taxon>Arthropoda</taxon>
        <taxon>Hexapoda</taxon>
        <taxon>Insecta</taxon>
        <taxon>Pterygota</taxon>
        <taxon>Neoptera</taxon>
        <taxon>Endopterygota</taxon>
        <taxon>Lepidoptera</taxon>
        <taxon>Glossata</taxon>
        <taxon>Ditrysia</taxon>
        <taxon>Pyraloidea</taxon>
        <taxon>Pyralidae</taxon>
        <taxon>Galleriinae</taxon>
        <taxon>Galleria</taxon>
    </lineage>
</organism>
<comment type="subcellular location">
    <subcellularLocation>
        <location evidence="1">Nucleus</location>
    </subcellularLocation>
</comment>
<dbReference type="Pfam" id="PF10545">
    <property type="entry name" value="MADF_DNA_bdg"/>
    <property type="match status" value="1"/>
</dbReference>
<dbReference type="Pfam" id="PF02944">
    <property type="entry name" value="BESS"/>
    <property type="match status" value="1"/>
</dbReference>
<dbReference type="InterPro" id="IPR004210">
    <property type="entry name" value="BESS_motif"/>
</dbReference>
<keyword evidence="1" id="KW-0539">Nucleus</keyword>
<evidence type="ECO:0000256" key="1">
    <source>
        <dbReference type="PROSITE-ProRule" id="PRU00371"/>
    </source>
</evidence>
<evidence type="ECO:0000313" key="6">
    <source>
        <dbReference type="RefSeq" id="XP_026749495.1"/>
    </source>
</evidence>
<protein>
    <submittedName>
        <fullName evidence="6">Uncharacterized protein LOC113510243</fullName>
    </submittedName>
</protein>
<dbReference type="OrthoDB" id="7121166at2759"/>
<gene>
    <name evidence="6" type="primary">LOC113510243</name>
</gene>
<dbReference type="SMART" id="SM00595">
    <property type="entry name" value="MADF"/>
    <property type="match status" value="1"/>
</dbReference>
<feature type="region of interest" description="Disordered" evidence="2">
    <location>
        <begin position="144"/>
        <end position="172"/>
    </location>
</feature>
<evidence type="ECO:0000313" key="5">
    <source>
        <dbReference type="Proteomes" id="UP001652740"/>
    </source>
</evidence>
<dbReference type="GO" id="GO:0005667">
    <property type="term" value="C:transcription regulator complex"/>
    <property type="evidence" value="ECO:0007669"/>
    <property type="project" value="TreeGrafter"/>
</dbReference>
<dbReference type="RefSeq" id="XP_026749495.1">
    <property type="nucleotide sequence ID" value="XM_026893694.3"/>
</dbReference>
<dbReference type="InterPro" id="IPR006578">
    <property type="entry name" value="MADF-dom"/>
</dbReference>
<dbReference type="GO" id="GO:0006357">
    <property type="term" value="P:regulation of transcription by RNA polymerase II"/>
    <property type="evidence" value="ECO:0007669"/>
    <property type="project" value="TreeGrafter"/>
</dbReference>
<dbReference type="GeneID" id="113510243"/>
<dbReference type="InParanoid" id="A0A6J1W923"/>
<evidence type="ECO:0000259" key="4">
    <source>
        <dbReference type="PROSITE" id="PS51031"/>
    </source>
</evidence>
<evidence type="ECO:0000259" key="3">
    <source>
        <dbReference type="PROSITE" id="PS51029"/>
    </source>
</evidence>
<name>A0A6J1W923_GALME</name>
<dbReference type="PANTHER" id="PTHR12243">
    <property type="entry name" value="MADF DOMAIN TRANSCRIPTION FACTOR"/>
    <property type="match status" value="1"/>
</dbReference>
<evidence type="ECO:0000256" key="2">
    <source>
        <dbReference type="SAM" id="MobiDB-lite"/>
    </source>
</evidence>
<dbReference type="AlphaFoldDB" id="A0A6J1W923"/>
<dbReference type="Proteomes" id="UP001652740">
    <property type="component" value="Unplaced"/>
</dbReference>
<reference evidence="6" key="1">
    <citation type="submission" date="2025-08" db="UniProtKB">
        <authorList>
            <consortium name="RefSeq"/>
        </authorList>
    </citation>
    <scope>IDENTIFICATION</scope>
    <source>
        <tissue evidence="6">Whole larvae</tissue>
    </source>
</reference>
<proteinExistence type="predicted"/>
<dbReference type="InterPro" id="IPR039353">
    <property type="entry name" value="TF_Adf1"/>
</dbReference>